<organism evidence="3 4">
    <name type="scientific">Roseateles albus</name>
    <dbReference type="NCBI Taxonomy" id="2987525"/>
    <lineage>
        <taxon>Bacteria</taxon>
        <taxon>Pseudomonadati</taxon>
        <taxon>Pseudomonadota</taxon>
        <taxon>Betaproteobacteria</taxon>
        <taxon>Burkholderiales</taxon>
        <taxon>Sphaerotilaceae</taxon>
        <taxon>Roseateles</taxon>
    </lineage>
</organism>
<feature type="signal peptide" evidence="1">
    <location>
        <begin position="1"/>
        <end position="24"/>
    </location>
</feature>
<keyword evidence="1" id="KW-0732">Signal</keyword>
<proteinExistence type="predicted"/>
<keyword evidence="4" id="KW-1185">Reference proteome</keyword>
<dbReference type="Pfam" id="PF13372">
    <property type="entry name" value="Alginate_exp"/>
    <property type="match status" value="1"/>
</dbReference>
<evidence type="ECO:0000313" key="3">
    <source>
        <dbReference type="EMBL" id="MDC8774263.1"/>
    </source>
</evidence>
<dbReference type="Gene3D" id="2.40.160.100">
    <property type="match status" value="1"/>
</dbReference>
<gene>
    <name evidence="3" type="ORF">PRZ03_22090</name>
</gene>
<protein>
    <submittedName>
        <fullName evidence="3">Alginate export family protein</fullName>
    </submittedName>
</protein>
<evidence type="ECO:0000313" key="4">
    <source>
        <dbReference type="Proteomes" id="UP001221189"/>
    </source>
</evidence>
<dbReference type="RefSeq" id="WP_273602289.1">
    <property type="nucleotide sequence ID" value="NZ_JAQQXT010000019.1"/>
</dbReference>
<evidence type="ECO:0000259" key="2">
    <source>
        <dbReference type="Pfam" id="PF13372"/>
    </source>
</evidence>
<feature type="chain" id="PRO_5046782764" evidence="1">
    <location>
        <begin position="25"/>
        <end position="566"/>
    </location>
</feature>
<feature type="domain" description="Alginate export" evidence="2">
    <location>
        <begin position="221"/>
        <end position="545"/>
    </location>
</feature>
<evidence type="ECO:0000256" key="1">
    <source>
        <dbReference type="SAM" id="SignalP"/>
    </source>
</evidence>
<dbReference type="InterPro" id="IPR025388">
    <property type="entry name" value="Alginate_export_dom"/>
</dbReference>
<comment type="caution">
    <text evidence="3">The sequence shown here is derived from an EMBL/GenBank/DDBJ whole genome shotgun (WGS) entry which is preliminary data.</text>
</comment>
<dbReference type="EMBL" id="JAQQXT010000019">
    <property type="protein sequence ID" value="MDC8774263.1"/>
    <property type="molecule type" value="Genomic_DNA"/>
</dbReference>
<accession>A0ABT5KK00</accession>
<sequence length="566" mass="62214">MRSKQFLLCTALFGSLAAPLPALAQVRTEPFENQRIESVQVTIDNPSPDAALNSRVEDLVRRTLAAYPSSRFSEDRLIAALARLSRAPEIRATRHEVVNGSTGGVQLRVAVTLADGAAPPADASPQFPTLYQSNGTLVRAKLETLAMYYGNNNAWYGRNDLMLNGNPFAVGKAAGKGYSQWLEGFVQAGLYAITPLTDSLYVYGGASVIASGSVGQELFTDKTRSHVALEDAFLGLVGGSTTEQGDRLVYNLSAGRQRFSVGEGMMLVNTAQNGLNRAALQSNPRWAGDQVVLARLAYNDWKLEAFHIDPDELPEVDSKTQIQGLNVETTALNDFTLGVMALRVPKSQASYYTTSSRLQREGLRALDFRVRWQPAPSSGVGPFIAAEFARQTHSKFDMQAQGYFGEFGYVFAKAAWSPTLSYRYARFTGDKPGTERFERWDPLLSGGNGETWVQGINHFKIFQDSNLIAHRLQARLRPQQNIELVPQFWLFQADSLTNLGGNPALSMLQSKQLGKELNLTAKYFYSRNVMFQGHVAATYAGTAIDQGLGAHASPWLSTMFFVRVGY</sequence>
<name>A0ABT5KK00_9BURK</name>
<dbReference type="InterPro" id="IPR053728">
    <property type="entry name" value="Alginate_Permeability_Chnl"/>
</dbReference>
<dbReference type="Proteomes" id="UP001221189">
    <property type="component" value="Unassembled WGS sequence"/>
</dbReference>
<reference evidence="3 4" key="1">
    <citation type="submission" date="2022-10" db="EMBL/GenBank/DDBJ databases">
        <title>Paucibacter sp. hw1 Genome sequencing.</title>
        <authorList>
            <person name="Park S."/>
        </authorList>
    </citation>
    <scope>NUCLEOTIDE SEQUENCE [LARGE SCALE GENOMIC DNA]</scope>
    <source>
        <strain evidence="4">hw1</strain>
    </source>
</reference>